<feature type="domain" description="Ribosomal protein mS38 C-terminal" evidence="2">
    <location>
        <begin position="108"/>
        <end position="137"/>
    </location>
</feature>
<dbReference type="AlphaFoldDB" id="A0AAV9IB78"/>
<accession>A0AAV9IB78</accession>
<name>A0AAV9IB78_9RHOD</name>
<reference evidence="3 4" key="1">
    <citation type="submission" date="2022-07" db="EMBL/GenBank/DDBJ databases">
        <title>Genome-wide signatures of adaptation to extreme environments.</title>
        <authorList>
            <person name="Cho C.H."/>
            <person name="Yoon H.S."/>
        </authorList>
    </citation>
    <scope>NUCLEOTIDE SEQUENCE [LARGE SCALE GENOMIC DNA]</scope>
    <source>
        <strain evidence="3 4">108.79 E11</strain>
    </source>
</reference>
<evidence type="ECO:0000259" key="2">
    <source>
        <dbReference type="SMART" id="SM01155"/>
    </source>
</evidence>
<feature type="region of interest" description="Disordered" evidence="1">
    <location>
        <begin position="115"/>
        <end position="137"/>
    </location>
</feature>
<sequence length="137" mass="16190">MKTSWLALWRLSKRVNWNTFQNFKFRNITSTTENTLKSYETQSNYSVVSSTFGLINNTVVTCGASRYLPIYAQTDIRKMCKDLPSLWWTNDNTTKDRPVGNSSFPMVEVGSVLKKRKKKMNKHKLKRRRKRDRMKTK</sequence>
<organism evidence="3 4">
    <name type="scientific">Galdieria yellowstonensis</name>
    <dbReference type="NCBI Taxonomy" id="3028027"/>
    <lineage>
        <taxon>Eukaryota</taxon>
        <taxon>Rhodophyta</taxon>
        <taxon>Bangiophyceae</taxon>
        <taxon>Galdieriales</taxon>
        <taxon>Galdieriaceae</taxon>
        <taxon>Galdieria</taxon>
    </lineage>
</organism>
<gene>
    <name evidence="3" type="ORF">GAYE_SCF05G2562</name>
</gene>
<keyword evidence="4" id="KW-1185">Reference proteome</keyword>
<evidence type="ECO:0000256" key="1">
    <source>
        <dbReference type="SAM" id="MobiDB-lite"/>
    </source>
</evidence>
<comment type="caution">
    <text evidence="3">The sequence shown here is derived from an EMBL/GenBank/DDBJ whole genome shotgun (WGS) entry which is preliminary data.</text>
</comment>
<dbReference type="InterPro" id="IPR013177">
    <property type="entry name" value="Ribosomal_mS38_C"/>
</dbReference>
<evidence type="ECO:0000313" key="3">
    <source>
        <dbReference type="EMBL" id="KAK4524660.1"/>
    </source>
</evidence>
<dbReference type="Proteomes" id="UP001300502">
    <property type="component" value="Unassembled WGS sequence"/>
</dbReference>
<dbReference type="SMART" id="SM01155">
    <property type="entry name" value="DUF1713"/>
    <property type="match status" value="1"/>
</dbReference>
<evidence type="ECO:0000313" key="4">
    <source>
        <dbReference type="Proteomes" id="UP001300502"/>
    </source>
</evidence>
<dbReference type="Pfam" id="PF08213">
    <property type="entry name" value="COX24_C"/>
    <property type="match status" value="1"/>
</dbReference>
<dbReference type="EMBL" id="JANCYU010000025">
    <property type="protein sequence ID" value="KAK4524660.1"/>
    <property type="molecule type" value="Genomic_DNA"/>
</dbReference>
<protein>
    <recommendedName>
        <fullName evidence="2">Ribosomal protein mS38 C-terminal domain-containing protein</fullName>
    </recommendedName>
</protein>
<proteinExistence type="predicted"/>